<protein>
    <submittedName>
        <fullName evidence="3">Thioesterase superfamily protein</fullName>
    </submittedName>
</protein>
<evidence type="ECO:0000313" key="4">
    <source>
        <dbReference type="Proteomes" id="UP000286954"/>
    </source>
</evidence>
<dbReference type="InterPro" id="IPR040170">
    <property type="entry name" value="Cytosol_ACT"/>
</dbReference>
<dbReference type="PANTHER" id="PTHR11049:SF24">
    <property type="entry name" value="CYTOSOLIC ACYL COENZYME A THIOESTER HYDROLASE"/>
    <property type="match status" value="1"/>
</dbReference>
<keyword evidence="2" id="KW-0378">Hydrolase</keyword>
<evidence type="ECO:0000313" key="3">
    <source>
        <dbReference type="EMBL" id="AZU04267.1"/>
    </source>
</evidence>
<proteinExistence type="inferred from homology"/>
<dbReference type="GO" id="GO:0009062">
    <property type="term" value="P:fatty acid catabolic process"/>
    <property type="evidence" value="ECO:0007669"/>
    <property type="project" value="TreeGrafter"/>
</dbReference>
<organism evidence="3 4">
    <name type="scientific">Glycocaulis alkaliphilus</name>
    <dbReference type="NCBI Taxonomy" id="1434191"/>
    <lineage>
        <taxon>Bacteria</taxon>
        <taxon>Pseudomonadati</taxon>
        <taxon>Pseudomonadota</taxon>
        <taxon>Alphaproteobacteria</taxon>
        <taxon>Maricaulales</taxon>
        <taxon>Maricaulaceae</taxon>
        <taxon>Glycocaulis</taxon>
    </lineage>
</organism>
<reference evidence="3 4" key="1">
    <citation type="submission" date="2016-12" db="EMBL/GenBank/DDBJ databases">
        <title>The genome of dimorphic prosthecate Glycocaulis alkaliphilus 6b-8t, isolated from crude oil dictates its adaptability in petroleum environments.</title>
        <authorList>
            <person name="Wu X.-L."/>
            <person name="Geng S."/>
        </authorList>
    </citation>
    <scope>NUCLEOTIDE SEQUENCE [LARGE SCALE GENOMIC DNA]</scope>
    <source>
        <strain evidence="3 4">6B-8</strain>
    </source>
</reference>
<keyword evidence="4" id="KW-1185">Reference proteome</keyword>
<dbReference type="InterPro" id="IPR029069">
    <property type="entry name" value="HotDog_dom_sf"/>
</dbReference>
<dbReference type="RefSeq" id="WP_127567074.1">
    <property type="nucleotide sequence ID" value="NZ_BMFB01000003.1"/>
</dbReference>
<sequence>MAIQPSPDSAIRLCDLVFPQQTNHQGSLFGGTAMAHMDKVAFLVAARHARRPFVTASSDKIEFRAPARLGHLLELTGQVRMVGHHSLSVRVQLDAEDMLTGERHRCTEGEFVMVAADRRENPEALPPVPRTRLPELDPSNGASRMVEIIFPGDTDHLGRLYGGGAMERMGKAAVIAAYRHARMNVTMAASDKISFEKPAHEGEMIDLHSEVIDVGRTSMRVGVQMDAENLMSGDRRTVARAEFVIVAVDEYGKPSPAPALVARQKNVAAS</sequence>
<dbReference type="InterPro" id="IPR033120">
    <property type="entry name" value="HOTDOG_ACOT"/>
</dbReference>
<dbReference type="GO" id="GO:0006637">
    <property type="term" value="P:acyl-CoA metabolic process"/>
    <property type="evidence" value="ECO:0007669"/>
    <property type="project" value="TreeGrafter"/>
</dbReference>
<dbReference type="PROSITE" id="PS51770">
    <property type="entry name" value="HOTDOG_ACOT"/>
    <property type="match status" value="2"/>
</dbReference>
<dbReference type="OrthoDB" id="9801856at2"/>
<evidence type="ECO:0000256" key="1">
    <source>
        <dbReference type="ARBA" id="ARBA00010458"/>
    </source>
</evidence>
<dbReference type="EMBL" id="CP018911">
    <property type="protein sequence ID" value="AZU04267.1"/>
    <property type="molecule type" value="Genomic_DNA"/>
</dbReference>
<dbReference type="Pfam" id="PF03061">
    <property type="entry name" value="4HBT"/>
    <property type="match status" value="2"/>
</dbReference>
<dbReference type="Gene3D" id="3.10.129.10">
    <property type="entry name" value="Hotdog Thioesterase"/>
    <property type="match status" value="2"/>
</dbReference>
<name>A0A3T0EAL7_9PROT</name>
<dbReference type="AlphaFoldDB" id="A0A3T0EAL7"/>
<accession>A0A3T0EAL7</accession>
<dbReference type="GO" id="GO:0052816">
    <property type="term" value="F:long-chain fatty acyl-CoA hydrolase activity"/>
    <property type="evidence" value="ECO:0007669"/>
    <property type="project" value="TreeGrafter"/>
</dbReference>
<comment type="similarity">
    <text evidence="1">Belongs to the acyl coenzyme A hydrolase family.</text>
</comment>
<evidence type="ECO:0000256" key="2">
    <source>
        <dbReference type="ARBA" id="ARBA00022801"/>
    </source>
</evidence>
<dbReference type="Proteomes" id="UP000286954">
    <property type="component" value="Chromosome"/>
</dbReference>
<dbReference type="SUPFAM" id="SSF54637">
    <property type="entry name" value="Thioesterase/thiol ester dehydrase-isomerase"/>
    <property type="match status" value="2"/>
</dbReference>
<dbReference type="InterPro" id="IPR006683">
    <property type="entry name" value="Thioestr_dom"/>
</dbReference>
<dbReference type="CDD" id="cd03442">
    <property type="entry name" value="BFIT_BACH"/>
    <property type="match status" value="2"/>
</dbReference>
<dbReference type="PANTHER" id="PTHR11049">
    <property type="entry name" value="ACYL COENZYME A THIOESTER HYDROLASE"/>
    <property type="match status" value="1"/>
</dbReference>
<dbReference type="GO" id="GO:0005829">
    <property type="term" value="C:cytosol"/>
    <property type="evidence" value="ECO:0007669"/>
    <property type="project" value="TreeGrafter"/>
</dbReference>
<gene>
    <name evidence="3" type="ORF">X907_1736</name>
</gene>
<dbReference type="KEGG" id="gak:X907_1736"/>